<evidence type="ECO:0000259" key="5">
    <source>
        <dbReference type="PROSITE" id="PS50111"/>
    </source>
</evidence>
<dbReference type="Proteomes" id="UP000228859">
    <property type="component" value="Unassembled WGS sequence"/>
</dbReference>
<dbReference type="Gene3D" id="1.10.287.950">
    <property type="entry name" value="Methyl-accepting chemotaxis protein"/>
    <property type="match status" value="1"/>
</dbReference>
<name>A0A2D3WEL5_9BACT</name>
<evidence type="ECO:0000256" key="4">
    <source>
        <dbReference type="SAM" id="Coils"/>
    </source>
</evidence>
<feature type="domain" description="HAMP" evidence="6">
    <location>
        <begin position="15"/>
        <end position="62"/>
    </location>
</feature>
<dbReference type="PANTHER" id="PTHR32089:SF112">
    <property type="entry name" value="LYSOZYME-LIKE PROTEIN-RELATED"/>
    <property type="match status" value="1"/>
</dbReference>
<evidence type="ECO:0000256" key="3">
    <source>
        <dbReference type="PROSITE-ProRule" id="PRU00284"/>
    </source>
</evidence>
<dbReference type="PROSITE" id="PS50111">
    <property type="entry name" value="CHEMOTAXIS_TRANSDUC_2"/>
    <property type="match status" value="1"/>
</dbReference>
<feature type="coiled-coil region" evidence="4">
    <location>
        <begin position="173"/>
        <end position="207"/>
    </location>
</feature>
<comment type="similarity">
    <text evidence="2">Belongs to the methyl-accepting chemotaxis (MCP) protein family.</text>
</comment>
<keyword evidence="1 3" id="KW-0807">Transducer</keyword>
<dbReference type="InterPro" id="IPR003660">
    <property type="entry name" value="HAMP_dom"/>
</dbReference>
<accession>A0A2D3WEL5</accession>
<dbReference type="Gene3D" id="1.20.120.30">
    <property type="entry name" value="Aspartate receptor, ligand-binding domain"/>
    <property type="match status" value="1"/>
</dbReference>
<dbReference type="GO" id="GO:0016020">
    <property type="term" value="C:membrane"/>
    <property type="evidence" value="ECO:0007669"/>
    <property type="project" value="InterPro"/>
</dbReference>
<comment type="caution">
    <text evidence="7">The sequence shown here is derived from an EMBL/GenBank/DDBJ whole genome shotgun (WGS) entry which is preliminary data.</text>
</comment>
<evidence type="ECO:0000313" key="8">
    <source>
        <dbReference type="Proteomes" id="UP000228859"/>
    </source>
</evidence>
<dbReference type="GO" id="GO:0007165">
    <property type="term" value="P:signal transduction"/>
    <property type="evidence" value="ECO:0007669"/>
    <property type="project" value="UniProtKB-KW"/>
</dbReference>
<feature type="domain" description="Methyl-accepting transducer" evidence="5">
    <location>
        <begin position="136"/>
        <end position="266"/>
    </location>
</feature>
<dbReference type="InterPro" id="IPR004089">
    <property type="entry name" value="MCPsignal_dom"/>
</dbReference>
<evidence type="ECO:0000256" key="1">
    <source>
        <dbReference type="ARBA" id="ARBA00023224"/>
    </source>
</evidence>
<reference evidence="7 8" key="1">
    <citation type="journal article" date="2017" name="Front. Microbiol.">
        <title>Comparative Genomic Analysis of the Class Epsilonproteobacteria and Proposed Reclassification to Epsilonbacteraeota (phyl. nov.).</title>
        <authorList>
            <person name="Waite D.W."/>
            <person name="Vanwonterghem I."/>
            <person name="Rinke C."/>
            <person name="Parks D.H."/>
            <person name="Zhang Y."/>
            <person name="Takai K."/>
            <person name="Sievert S.M."/>
            <person name="Simon J."/>
            <person name="Campbell B.J."/>
            <person name="Hanson T.E."/>
            <person name="Woyke T."/>
            <person name="Klotz M.G."/>
            <person name="Hugenholtz P."/>
        </authorList>
    </citation>
    <scope>NUCLEOTIDE SEQUENCE [LARGE SCALE GENOMIC DNA]</scope>
    <source>
        <strain evidence="7">UBA12443</strain>
    </source>
</reference>
<dbReference type="Pfam" id="PF13682">
    <property type="entry name" value="CZB"/>
    <property type="match status" value="1"/>
</dbReference>
<dbReference type="EMBL" id="DLUI01000155">
    <property type="protein sequence ID" value="DAB37520.1"/>
    <property type="molecule type" value="Genomic_DNA"/>
</dbReference>
<evidence type="ECO:0000259" key="6">
    <source>
        <dbReference type="PROSITE" id="PS50885"/>
    </source>
</evidence>
<dbReference type="PROSITE" id="PS50885">
    <property type="entry name" value="HAMP"/>
    <property type="match status" value="1"/>
</dbReference>
<dbReference type="SUPFAM" id="SSF58104">
    <property type="entry name" value="Methyl-accepting chemotaxis protein (MCP) signaling domain"/>
    <property type="match status" value="1"/>
</dbReference>
<dbReference type="InterPro" id="IPR025991">
    <property type="entry name" value="Chemoreceptor_zinc-bind_dom"/>
</dbReference>
<keyword evidence="4" id="KW-0175">Coiled coil</keyword>
<dbReference type="SMART" id="SM00283">
    <property type="entry name" value="MA"/>
    <property type="match status" value="1"/>
</dbReference>
<sequence>MGMFDDFSESHKELLTQILEMAKDLENGILSTRINRINETDSLGIVALALNSAADQMESFVKSTSHVISELSGGNRCVRIYTEGMKGDFMKMALAVDNVSTTLVNGIDATENFALKEGIEESNDGWLAKNLTYIQKRVLENTELLKQVVVNANFTATESKMMTNNIIEMDSSMRQLNDSMTDTVKEIEQLSANAEEINETMTLIKEIAERTNLLALNAAIEAARAGEYGKGFAVVADEVRKLAESTQDSAEDITEIIVHLNKSVEEIKTKALQSQLLSSASKEKTDLLQTTTKSLDTKAHETSDVVNHASERLFVSLVEIDHVLFKVSNYAKIFKLKQHDKVDVISHHDCRLGKWYEAYGKEHFGSTQGYSDIIEPHARVHGKVKEILDTIAAEGKADKKFILKNIEDIEAATNILFTMLEDMVSKKFA</sequence>
<dbReference type="PANTHER" id="PTHR32089">
    <property type="entry name" value="METHYL-ACCEPTING CHEMOTAXIS PROTEIN MCPB"/>
    <property type="match status" value="1"/>
</dbReference>
<gene>
    <name evidence="7" type="ORF">CFH83_10780</name>
</gene>
<dbReference type="AlphaFoldDB" id="A0A2D3WEL5"/>
<dbReference type="RefSeq" id="WP_294897195.1">
    <property type="nucleotide sequence ID" value="NZ_DLUI01000155.1"/>
</dbReference>
<evidence type="ECO:0000256" key="2">
    <source>
        <dbReference type="ARBA" id="ARBA00029447"/>
    </source>
</evidence>
<evidence type="ECO:0000313" key="7">
    <source>
        <dbReference type="EMBL" id="DAB37520.1"/>
    </source>
</evidence>
<proteinExistence type="inferred from homology"/>
<protein>
    <submittedName>
        <fullName evidence="7">Uncharacterized protein</fullName>
    </submittedName>
</protein>
<organism evidence="7 8">
    <name type="scientific">Sulfuricurvum kujiense</name>
    <dbReference type="NCBI Taxonomy" id="148813"/>
    <lineage>
        <taxon>Bacteria</taxon>
        <taxon>Pseudomonadati</taxon>
        <taxon>Campylobacterota</taxon>
        <taxon>Epsilonproteobacteria</taxon>
        <taxon>Campylobacterales</taxon>
        <taxon>Sulfurimonadaceae</taxon>
        <taxon>Sulfuricurvum</taxon>
    </lineage>
</organism>
<dbReference type="Pfam" id="PF00015">
    <property type="entry name" value="MCPsignal"/>
    <property type="match status" value="1"/>
</dbReference>
<dbReference type="Gene3D" id="1.20.120.1530">
    <property type="match status" value="1"/>
</dbReference>